<proteinExistence type="predicted"/>
<evidence type="ECO:0000313" key="2">
    <source>
        <dbReference type="Proteomes" id="UP000765509"/>
    </source>
</evidence>
<keyword evidence="2" id="KW-1185">Reference proteome</keyword>
<dbReference type="EMBL" id="AVOT02023810">
    <property type="protein sequence ID" value="MBW0514088.1"/>
    <property type="molecule type" value="Genomic_DNA"/>
</dbReference>
<sequence>MQPIQEIQCVKTIINVELGKIDEKLAQITSDINHLKKNDRISSEWNKSTMAKLYLISNTCDIIGSQYQVQDDKMEDLSIKDINSQLKIVKNHVSKVFDNTNQFEMHLARSDSERQKLKDEILAHVEKIHKNYEPNSHMPRHSTPLTEEEHSVKGILTPFLGENDISAQDIPKLK</sequence>
<organism evidence="1 2">
    <name type="scientific">Austropuccinia psidii MF-1</name>
    <dbReference type="NCBI Taxonomy" id="1389203"/>
    <lineage>
        <taxon>Eukaryota</taxon>
        <taxon>Fungi</taxon>
        <taxon>Dikarya</taxon>
        <taxon>Basidiomycota</taxon>
        <taxon>Pucciniomycotina</taxon>
        <taxon>Pucciniomycetes</taxon>
        <taxon>Pucciniales</taxon>
        <taxon>Sphaerophragmiaceae</taxon>
        <taxon>Austropuccinia</taxon>
    </lineage>
</organism>
<comment type="caution">
    <text evidence="1">The sequence shown here is derived from an EMBL/GenBank/DDBJ whole genome shotgun (WGS) entry which is preliminary data.</text>
</comment>
<dbReference type="AlphaFoldDB" id="A0A9Q3HQS4"/>
<evidence type="ECO:0000313" key="1">
    <source>
        <dbReference type="EMBL" id="MBW0514088.1"/>
    </source>
</evidence>
<name>A0A9Q3HQS4_9BASI</name>
<dbReference type="Proteomes" id="UP000765509">
    <property type="component" value="Unassembled WGS sequence"/>
</dbReference>
<protein>
    <submittedName>
        <fullName evidence="1">Uncharacterized protein</fullName>
    </submittedName>
</protein>
<accession>A0A9Q3HQS4</accession>
<gene>
    <name evidence="1" type="ORF">O181_053803</name>
</gene>
<reference evidence="1" key="1">
    <citation type="submission" date="2021-03" db="EMBL/GenBank/DDBJ databases">
        <title>Draft genome sequence of rust myrtle Austropuccinia psidii MF-1, a brazilian biotype.</title>
        <authorList>
            <person name="Quecine M.C."/>
            <person name="Pachon D.M.R."/>
            <person name="Bonatelli M.L."/>
            <person name="Correr F.H."/>
            <person name="Franceschini L.M."/>
            <person name="Leite T.F."/>
            <person name="Margarido G.R.A."/>
            <person name="Almeida C.A."/>
            <person name="Ferrarezi J.A."/>
            <person name="Labate C.A."/>
        </authorList>
    </citation>
    <scope>NUCLEOTIDE SEQUENCE</scope>
    <source>
        <strain evidence="1">MF-1</strain>
    </source>
</reference>